<name>A0AAE6XP87_9MICO</name>
<dbReference type="InterPro" id="IPR005944">
    <property type="entry name" value="Pro_iminopeptidase"/>
</dbReference>
<comment type="catalytic activity">
    <reaction evidence="1 8 10">
        <text>Release of N-terminal proline from a peptide.</text>
        <dbReference type="EC" id="3.4.11.5"/>
    </reaction>
</comment>
<keyword evidence="4 8" id="KW-0031">Aminopeptidase</keyword>
<dbReference type="Proteomes" id="UP000503164">
    <property type="component" value="Chromosome"/>
</dbReference>
<dbReference type="InterPro" id="IPR029058">
    <property type="entry name" value="AB_hydrolase_fold"/>
</dbReference>
<evidence type="ECO:0000256" key="3">
    <source>
        <dbReference type="ARBA" id="ARBA00010088"/>
    </source>
</evidence>
<comment type="similarity">
    <text evidence="3 8 10">Belongs to the peptidase S33 family.</text>
</comment>
<dbReference type="EMBL" id="CP048049">
    <property type="protein sequence ID" value="QIS44244.1"/>
    <property type="molecule type" value="Genomic_DNA"/>
</dbReference>
<dbReference type="PIRSF" id="PIRSF006431">
    <property type="entry name" value="Pept_S33"/>
    <property type="match status" value="1"/>
</dbReference>
<evidence type="ECO:0000256" key="9">
    <source>
        <dbReference type="PIRSR" id="PIRSR006431-1"/>
    </source>
</evidence>
<evidence type="ECO:0000256" key="10">
    <source>
        <dbReference type="RuleBase" id="RU003421"/>
    </source>
</evidence>
<dbReference type="InterPro" id="IPR000073">
    <property type="entry name" value="AB_hydrolase_1"/>
</dbReference>
<dbReference type="NCBIfam" id="TIGR01249">
    <property type="entry name" value="pro_imino_pep_1"/>
    <property type="match status" value="1"/>
</dbReference>
<evidence type="ECO:0000259" key="11">
    <source>
        <dbReference type="Pfam" id="PF00561"/>
    </source>
</evidence>
<evidence type="ECO:0000256" key="2">
    <source>
        <dbReference type="ARBA" id="ARBA00004496"/>
    </source>
</evidence>
<dbReference type="GO" id="GO:0005737">
    <property type="term" value="C:cytoplasm"/>
    <property type="evidence" value="ECO:0007669"/>
    <property type="project" value="UniProtKB-SubCell"/>
</dbReference>
<accession>A0AAE6XP87</accession>
<dbReference type="PANTHER" id="PTHR43722">
    <property type="entry name" value="PROLINE IMINOPEPTIDASE"/>
    <property type="match status" value="1"/>
</dbReference>
<feature type="active site" description="Nucleophile" evidence="9">
    <location>
        <position position="115"/>
    </location>
</feature>
<protein>
    <recommendedName>
        <fullName evidence="8 10">Proline iminopeptidase</fullName>
        <shortName evidence="8">PIP</shortName>
        <ecNumber evidence="8 10">3.4.11.5</ecNumber>
    </recommendedName>
    <alternativeName>
        <fullName evidence="8">Prolyl aminopeptidase</fullName>
    </alternativeName>
</protein>
<evidence type="ECO:0000256" key="5">
    <source>
        <dbReference type="ARBA" id="ARBA00022490"/>
    </source>
</evidence>
<dbReference type="GO" id="GO:0006508">
    <property type="term" value="P:proteolysis"/>
    <property type="evidence" value="ECO:0007669"/>
    <property type="project" value="UniProtKB-KW"/>
</dbReference>
<evidence type="ECO:0000313" key="12">
    <source>
        <dbReference type="EMBL" id="QIS44244.1"/>
    </source>
</evidence>
<dbReference type="RefSeq" id="WP_053773828.1">
    <property type="nucleotide sequence ID" value="NZ_CP012573.1"/>
</dbReference>
<evidence type="ECO:0000256" key="6">
    <source>
        <dbReference type="ARBA" id="ARBA00022670"/>
    </source>
</evidence>
<dbReference type="AlphaFoldDB" id="A0AAE6XP87"/>
<sequence length="325" mass="35467">MQSLFPEIDPHDTGMLDVGDGQLLYWEVSGNPDGIPVVFLHGGPGGGTSPTHRRLFDPARYRIVLVDQRGCGRSTPHVSEPSADLSVNTTWHLVADLERLREHLGVERWLVFGGSWGSTLALAYAETYPARVTGLILRGIFTLRASELDWFYEGPAGMVYPDGWEAFTAPVPGVERGGIIAAYARLLADPDPAVHGPAAVAWSTWEASGITLLPKPEVVARFAEPTYALAFARIENHYFMHGGWMEDGQLIRDAHLLRGIPTEIVQGRYDMCTPPATAWDLHRALPEARFTMVPDAGHAFDEPGILDALLEATERAADRLGAPAA</sequence>
<keyword evidence="6 8" id="KW-0645">Protease</keyword>
<keyword evidence="7 8" id="KW-0378">Hydrolase</keyword>
<evidence type="ECO:0000313" key="13">
    <source>
        <dbReference type="Proteomes" id="UP000503164"/>
    </source>
</evidence>
<keyword evidence="5 8" id="KW-0963">Cytoplasm</keyword>
<evidence type="ECO:0000256" key="4">
    <source>
        <dbReference type="ARBA" id="ARBA00022438"/>
    </source>
</evidence>
<reference evidence="12 13" key="1">
    <citation type="journal article" date="2020" name="Mol. Plant Pathol.">
        <title>Plasmid composition and the chpG gene determine the virulence level of Clavibacter capsici natural isolates in pepper.</title>
        <authorList>
            <person name="Hwang I.S."/>
            <person name="Lee H.M."/>
            <person name="Oh E.J."/>
            <person name="Lee S."/>
            <person name="Heu S."/>
            <person name="Oh C.S."/>
        </authorList>
    </citation>
    <scope>NUCLEOTIDE SEQUENCE [LARGE SCALE GENOMIC DNA]</scope>
    <source>
        <strain evidence="12 13">1101</strain>
    </source>
</reference>
<dbReference type="Pfam" id="PF00561">
    <property type="entry name" value="Abhydrolase_1"/>
    <property type="match status" value="1"/>
</dbReference>
<dbReference type="PRINTS" id="PR00111">
    <property type="entry name" value="ABHYDROLASE"/>
</dbReference>
<dbReference type="PRINTS" id="PR00793">
    <property type="entry name" value="PROAMNOPTASE"/>
</dbReference>
<proteinExistence type="inferred from homology"/>
<evidence type="ECO:0000256" key="7">
    <source>
        <dbReference type="ARBA" id="ARBA00022801"/>
    </source>
</evidence>
<evidence type="ECO:0000256" key="8">
    <source>
        <dbReference type="PIRNR" id="PIRNR006431"/>
    </source>
</evidence>
<evidence type="ECO:0000256" key="1">
    <source>
        <dbReference type="ARBA" id="ARBA00001585"/>
    </source>
</evidence>
<feature type="active site" description="Proton donor" evidence="9">
    <location>
        <position position="298"/>
    </location>
</feature>
<dbReference type="InterPro" id="IPR002410">
    <property type="entry name" value="Peptidase_S33"/>
</dbReference>
<feature type="domain" description="AB hydrolase-1" evidence="11">
    <location>
        <begin position="36"/>
        <end position="299"/>
    </location>
</feature>
<organism evidence="12 13">
    <name type="scientific">Clavibacter capsici</name>
    <dbReference type="NCBI Taxonomy" id="1874630"/>
    <lineage>
        <taxon>Bacteria</taxon>
        <taxon>Bacillati</taxon>
        <taxon>Actinomycetota</taxon>
        <taxon>Actinomycetes</taxon>
        <taxon>Micrococcales</taxon>
        <taxon>Microbacteriaceae</taxon>
        <taxon>Clavibacter</taxon>
    </lineage>
</organism>
<dbReference type="EC" id="3.4.11.5" evidence="8 10"/>
<keyword evidence="13" id="KW-1185">Reference proteome</keyword>
<dbReference type="SUPFAM" id="SSF53474">
    <property type="entry name" value="alpha/beta-Hydrolases"/>
    <property type="match status" value="1"/>
</dbReference>
<dbReference type="PANTHER" id="PTHR43722:SF1">
    <property type="entry name" value="PROLINE IMINOPEPTIDASE"/>
    <property type="match status" value="1"/>
</dbReference>
<comment type="subcellular location">
    <subcellularLocation>
        <location evidence="2 8">Cytoplasm</location>
    </subcellularLocation>
</comment>
<dbReference type="GO" id="GO:0004177">
    <property type="term" value="F:aminopeptidase activity"/>
    <property type="evidence" value="ECO:0007669"/>
    <property type="project" value="UniProtKB-UniRule"/>
</dbReference>
<dbReference type="Gene3D" id="3.40.50.1820">
    <property type="entry name" value="alpha/beta hydrolase"/>
    <property type="match status" value="1"/>
</dbReference>
<dbReference type="KEGG" id="ccap:AES38_03620"/>
<gene>
    <name evidence="12" type="primary">pip</name>
    <name evidence="12" type="ORF">GW570_03625</name>
</gene>
<feature type="active site" evidence="9">
    <location>
        <position position="270"/>
    </location>
</feature>